<dbReference type="PROSITE" id="PS00018">
    <property type="entry name" value="EF_HAND_1"/>
    <property type="match status" value="3"/>
</dbReference>
<dbReference type="PROSITE" id="PS50222">
    <property type="entry name" value="EF_HAND_2"/>
    <property type="match status" value="4"/>
</dbReference>
<dbReference type="GO" id="GO:0005509">
    <property type="term" value="F:calcium ion binding"/>
    <property type="evidence" value="ECO:0007669"/>
    <property type="project" value="InterPro"/>
</dbReference>
<dbReference type="RefSeq" id="XP_031379399.1">
    <property type="nucleotide sequence ID" value="XM_031523539.1"/>
</dbReference>
<evidence type="ECO:0000313" key="7">
    <source>
        <dbReference type="EMBL" id="OWM80406.1"/>
    </source>
</evidence>
<dbReference type="GO" id="GO:0005737">
    <property type="term" value="C:cytoplasm"/>
    <property type="evidence" value="ECO:0007669"/>
    <property type="project" value="UniProtKB-ARBA"/>
</dbReference>
<gene>
    <name evidence="10" type="primary">LOC116194671</name>
    <name evidence="7" type="ORF">CDL15_Pgr019686</name>
</gene>
<feature type="region of interest" description="Disordered" evidence="5">
    <location>
        <begin position="26"/>
        <end position="49"/>
    </location>
</feature>
<feature type="domain" description="EF-hand" evidence="6">
    <location>
        <begin position="128"/>
        <end position="163"/>
    </location>
</feature>
<evidence type="ECO:0000313" key="10">
    <source>
        <dbReference type="RefSeq" id="XP_031379399.1"/>
    </source>
</evidence>
<dbReference type="FunFam" id="1.10.238.10:FF:000089">
    <property type="entry name" value="calmodulin-like protein 3"/>
    <property type="match status" value="1"/>
</dbReference>
<keyword evidence="3" id="KW-0677">Repeat</keyword>
<dbReference type="InterPro" id="IPR011992">
    <property type="entry name" value="EF-hand-dom_pair"/>
</dbReference>
<evidence type="ECO:0000256" key="1">
    <source>
        <dbReference type="ARBA" id="ARBA00003291"/>
    </source>
</evidence>
<dbReference type="SMART" id="SM00054">
    <property type="entry name" value="EFh"/>
    <property type="match status" value="4"/>
</dbReference>
<dbReference type="Proteomes" id="UP000197138">
    <property type="component" value="Unassembled WGS sequence"/>
</dbReference>
<accession>A0A218X6T5</accession>
<dbReference type="InterPro" id="IPR018247">
    <property type="entry name" value="EF_Hand_1_Ca_BS"/>
</dbReference>
<evidence type="ECO:0000256" key="2">
    <source>
        <dbReference type="ARBA" id="ARBA00022723"/>
    </source>
</evidence>
<evidence type="ECO:0000256" key="3">
    <source>
        <dbReference type="ARBA" id="ARBA00022737"/>
    </source>
</evidence>
<protein>
    <submittedName>
        <fullName evidence="10">Calmodulin-like protein 1</fullName>
    </submittedName>
</protein>
<feature type="domain" description="EF-hand" evidence="6">
    <location>
        <begin position="164"/>
        <end position="199"/>
    </location>
</feature>
<feature type="domain" description="EF-hand" evidence="6">
    <location>
        <begin position="93"/>
        <end position="127"/>
    </location>
</feature>
<evidence type="ECO:0000313" key="8">
    <source>
        <dbReference type="Proteomes" id="UP000197138"/>
    </source>
</evidence>
<feature type="domain" description="EF-hand" evidence="6">
    <location>
        <begin position="56"/>
        <end position="91"/>
    </location>
</feature>
<reference evidence="8" key="1">
    <citation type="journal article" date="2017" name="Plant J.">
        <title>The pomegranate (Punica granatum L.) genome and the genomics of punicalagin biosynthesis.</title>
        <authorList>
            <person name="Qin G."/>
            <person name="Xu C."/>
            <person name="Ming R."/>
            <person name="Tang H."/>
            <person name="Guyot R."/>
            <person name="Kramer E.M."/>
            <person name="Hu Y."/>
            <person name="Yi X."/>
            <person name="Qi Y."/>
            <person name="Xu X."/>
            <person name="Gao Z."/>
            <person name="Pan H."/>
            <person name="Jian J."/>
            <person name="Tian Y."/>
            <person name="Yue Z."/>
            <person name="Xu Y."/>
        </authorList>
    </citation>
    <scope>NUCLEOTIDE SEQUENCE [LARGE SCALE GENOMIC DNA]</scope>
    <source>
        <strain evidence="8">cv. Dabenzi</strain>
    </source>
</reference>
<keyword evidence="4" id="KW-0106">Calcium</keyword>
<dbReference type="AlphaFoldDB" id="A0A218X6T5"/>
<reference evidence="10" key="4">
    <citation type="submission" date="2025-04" db="UniProtKB">
        <authorList>
            <consortium name="RefSeq"/>
        </authorList>
    </citation>
    <scope>IDENTIFICATION</scope>
    <source>
        <tissue evidence="10">Leaf</tissue>
    </source>
</reference>
<evidence type="ECO:0000259" key="6">
    <source>
        <dbReference type="PROSITE" id="PS50222"/>
    </source>
</evidence>
<evidence type="ECO:0000313" key="9">
    <source>
        <dbReference type="Proteomes" id="UP000515151"/>
    </source>
</evidence>
<organism evidence="7 8">
    <name type="scientific">Punica granatum</name>
    <name type="common">Pomegranate</name>
    <dbReference type="NCBI Taxonomy" id="22663"/>
    <lineage>
        <taxon>Eukaryota</taxon>
        <taxon>Viridiplantae</taxon>
        <taxon>Streptophyta</taxon>
        <taxon>Embryophyta</taxon>
        <taxon>Tracheophyta</taxon>
        <taxon>Spermatophyta</taxon>
        <taxon>Magnoliopsida</taxon>
        <taxon>eudicotyledons</taxon>
        <taxon>Gunneridae</taxon>
        <taxon>Pentapetalae</taxon>
        <taxon>rosids</taxon>
        <taxon>malvids</taxon>
        <taxon>Myrtales</taxon>
        <taxon>Lythraceae</taxon>
        <taxon>Punica</taxon>
    </lineage>
</organism>
<dbReference type="CDD" id="cd00051">
    <property type="entry name" value="EFh"/>
    <property type="match status" value="1"/>
</dbReference>
<keyword evidence="2" id="KW-0479">Metal-binding</keyword>
<dbReference type="Pfam" id="PF13499">
    <property type="entry name" value="EF-hand_7"/>
    <property type="match status" value="2"/>
</dbReference>
<proteinExistence type="predicted"/>
<dbReference type="PANTHER" id="PTHR10891">
    <property type="entry name" value="EF-HAND CALCIUM-BINDING DOMAIN CONTAINING PROTEIN"/>
    <property type="match status" value="1"/>
</dbReference>
<dbReference type="InterPro" id="IPR039647">
    <property type="entry name" value="EF_hand_pair_protein_CML-like"/>
</dbReference>
<keyword evidence="9" id="KW-1185">Reference proteome</keyword>
<reference evidence="7" key="2">
    <citation type="submission" date="2017-06" db="EMBL/GenBank/DDBJ databases">
        <title>The pomegranate genome and the genomics of punicalagin biosynthesis.</title>
        <authorList>
            <person name="Xu C."/>
        </authorList>
    </citation>
    <scope>NUCLEOTIDE SEQUENCE [LARGE SCALE GENOMIC DNA]</scope>
    <source>
        <tissue evidence="7">Fresh leaf</tissue>
    </source>
</reference>
<dbReference type="SUPFAM" id="SSF47473">
    <property type="entry name" value="EF-hand"/>
    <property type="match status" value="1"/>
</dbReference>
<name>A0A218X6T5_PUNGR</name>
<dbReference type="OrthoDB" id="26525at2759"/>
<evidence type="ECO:0000256" key="5">
    <source>
        <dbReference type="SAM" id="MobiDB-lite"/>
    </source>
</evidence>
<dbReference type="EMBL" id="MTKT01002229">
    <property type="protein sequence ID" value="OWM80406.1"/>
    <property type="molecule type" value="Genomic_DNA"/>
</dbReference>
<sequence length="201" mass="22769">MPLGTVYKSMSRLSLDFQYSLSRKVSRKQSKLPSMPSAKDRPSLRSATSYQKVYQPNAEEMKRVFDKFDSNRDGRISMEEYKSAARTLLGKEAKDQELVKAFRMADSDGDGSIDFKEFMEMQNVGGGIKSSDIEGAFNMYDLDGDGKISAEELWDVMKRLGEKCSLDSCRKMVREVDSDGDGCINMDEFMNMMTRTLKPSC</sequence>
<dbReference type="Proteomes" id="UP000515151">
    <property type="component" value="Chromosome 2"/>
</dbReference>
<comment type="function">
    <text evidence="1">Potential calcium sensor.</text>
</comment>
<evidence type="ECO:0000256" key="4">
    <source>
        <dbReference type="ARBA" id="ARBA00022837"/>
    </source>
</evidence>
<dbReference type="GeneID" id="116194671"/>
<reference evidence="9" key="3">
    <citation type="journal article" date="2020" name="Plant Biotechnol. J.">
        <title>The pomegranate (Punica granatum L.) draft genome dissects genetic divergence between soft- and hard-seeded cultivars.</title>
        <authorList>
            <person name="Luo X."/>
            <person name="Li H."/>
            <person name="Wu Z."/>
            <person name="Yao W."/>
            <person name="Zhao P."/>
            <person name="Cao D."/>
            <person name="Yu H."/>
            <person name="Li K."/>
            <person name="Poudel K."/>
            <person name="Zhao D."/>
            <person name="Zhang F."/>
            <person name="Xia X."/>
            <person name="Chen L."/>
            <person name="Wang Q."/>
            <person name="Jing D."/>
            <person name="Cao S."/>
        </authorList>
    </citation>
    <scope>NUCLEOTIDE SEQUENCE [LARGE SCALE GENOMIC DNA]</scope>
</reference>
<dbReference type="Gene3D" id="1.10.238.10">
    <property type="entry name" value="EF-hand"/>
    <property type="match status" value="2"/>
</dbReference>
<dbReference type="InterPro" id="IPR002048">
    <property type="entry name" value="EF_hand_dom"/>
</dbReference>